<dbReference type="AlphaFoldDB" id="A0A562SN03"/>
<dbReference type="SUPFAM" id="SSF55729">
    <property type="entry name" value="Acyl-CoA N-acyltransferases (Nat)"/>
    <property type="match status" value="1"/>
</dbReference>
<dbReference type="Proteomes" id="UP000316778">
    <property type="component" value="Unassembled WGS sequence"/>
</dbReference>
<dbReference type="EMBL" id="VLLG01000006">
    <property type="protein sequence ID" value="TWI82655.1"/>
    <property type="molecule type" value="Genomic_DNA"/>
</dbReference>
<dbReference type="InterPro" id="IPR000182">
    <property type="entry name" value="GNAT_dom"/>
</dbReference>
<dbReference type="GO" id="GO:0016747">
    <property type="term" value="F:acyltransferase activity, transferring groups other than amino-acyl groups"/>
    <property type="evidence" value="ECO:0007669"/>
    <property type="project" value="InterPro"/>
</dbReference>
<feature type="region of interest" description="Disordered" evidence="3">
    <location>
        <begin position="171"/>
        <end position="196"/>
    </location>
</feature>
<evidence type="ECO:0000256" key="2">
    <source>
        <dbReference type="ARBA" id="ARBA00023315"/>
    </source>
</evidence>
<reference evidence="5 6" key="1">
    <citation type="journal article" date="2013" name="Stand. Genomic Sci.">
        <title>Genomic Encyclopedia of Type Strains, Phase I: The one thousand microbial genomes (KMG-I) project.</title>
        <authorList>
            <person name="Kyrpides N.C."/>
            <person name="Woyke T."/>
            <person name="Eisen J.A."/>
            <person name="Garrity G."/>
            <person name="Lilburn T.G."/>
            <person name="Beck B.J."/>
            <person name="Whitman W.B."/>
            <person name="Hugenholtz P."/>
            <person name="Klenk H.P."/>
        </authorList>
    </citation>
    <scope>NUCLEOTIDE SEQUENCE [LARGE SCALE GENOMIC DNA]</scope>
    <source>
        <strain evidence="5 6">DSM 13484</strain>
    </source>
</reference>
<accession>A0A562SN03</accession>
<evidence type="ECO:0000256" key="1">
    <source>
        <dbReference type="ARBA" id="ARBA00022679"/>
    </source>
</evidence>
<dbReference type="PANTHER" id="PTHR43072">
    <property type="entry name" value="N-ACETYLTRANSFERASE"/>
    <property type="match status" value="1"/>
</dbReference>
<keyword evidence="6" id="KW-1185">Reference proteome</keyword>
<protein>
    <submittedName>
        <fullName evidence="5">Phosphinothricin acetyltransferase</fullName>
    </submittedName>
</protein>
<evidence type="ECO:0000313" key="6">
    <source>
        <dbReference type="Proteomes" id="UP000316778"/>
    </source>
</evidence>
<gene>
    <name evidence="5" type="ORF">LX66_5232</name>
</gene>
<keyword evidence="2" id="KW-0012">Acyltransferase</keyword>
<comment type="caution">
    <text evidence="5">The sequence shown here is derived from an EMBL/GenBank/DDBJ whole genome shotgun (WGS) entry which is preliminary data.</text>
</comment>
<dbReference type="Gene3D" id="3.40.630.30">
    <property type="match status" value="1"/>
</dbReference>
<dbReference type="RefSeq" id="WP_244620515.1">
    <property type="nucleotide sequence ID" value="NZ_BAAAFY010000006.1"/>
</dbReference>
<keyword evidence="1 5" id="KW-0808">Transferase</keyword>
<evidence type="ECO:0000256" key="3">
    <source>
        <dbReference type="SAM" id="MobiDB-lite"/>
    </source>
</evidence>
<dbReference type="PROSITE" id="PS51186">
    <property type="entry name" value="GNAT"/>
    <property type="match status" value="1"/>
</dbReference>
<proteinExistence type="predicted"/>
<dbReference type="Pfam" id="PF00583">
    <property type="entry name" value="Acetyltransf_1"/>
    <property type="match status" value="1"/>
</dbReference>
<sequence>MSIQFRHALPADLPAIVDIYNSTVPGRMVTADTSPVSVESRLPWFHAHTPEKWPLWIVETAGQTAGWVSLQNFYGRPAYNATAEISIYLHPDFRGKGLGRMALEGAMERCPALGIENLMGVIFAHNTPSIQLFLQMGFAEWGHLPDIAVLDGIKRSVKILGKKITPVAVKNRSGTHSGGSLPGYDPYGSPSPRCRE</sequence>
<dbReference type="PANTHER" id="PTHR43072:SF23">
    <property type="entry name" value="UPF0039 PROTEIN C11D3.02C"/>
    <property type="match status" value="1"/>
</dbReference>
<feature type="domain" description="N-acetyltransferase" evidence="4">
    <location>
        <begin position="3"/>
        <end position="156"/>
    </location>
</feature>
<evidence type="ECO:0000259" key="4">
    <source>
        <dbReference type="PROSITE" id="PS51186"/>
    </source>
</evidence>
<evidence type="ECO:0000313" key="5">
    <source>
        <dbReference type="EMBL" id="TWI82655.1"/>
    </source>
</evidence>
<organism evidence="5 6">
    <name type="scientific">Chitinophaga japonensis</name>
    <name type="common">Flexibacter japonensis</name>
    <dbReference type="NCBI Taxonomy" id="104662"/>
    <lineage>
        <taxon>Bacteria</taxon>
        <taxon>Pseudomonadati</taxon>
        <taxon>Bacteroidota</taxon>
        <taxon>Chitinophagia</taxon>
        <taxon>Chitinophagales</taxon>
        <taxon>Chitinophagaceae</taxon>
        <taxon>Chitinophaga</taxon>
    </lineage>
</organism>
<dbReference type="InterPro" id="IPR016181">
    <property type="entry name" value="Acyl_CoA_acyltransferase"/>
</dbReference>
<name>A0A562SN03_CHIJA</name>
<dbReference type="CDD" id="cd04301">
    <property type="entry name" value="NAT_SF"/>
    <property type="match status" value="1"/>
</dbReference>